<keyword evidence="1" id="KW-1133">Transmembrane helix</keyword>
<gene>
    <name evidence="2" type="ORF">ACFR9U_15835</name>
</gene>
<evidence type="ECO:0000256" key="1">
    <source>
        <dbReference type="SAM" id="Phobius"/>
    </source>
</evidence>
<comment type="caution">
    <text evidence="2">The sequence shown here is derived from an EMBL/GenBank/DDBJ whole genome shotgun (WGS) entry which is preliminary data.</text>
</comment>
<accession>A0ABD6CF80</accession>
<evidence type="ECO:0000313" key="2">
    <source>
        <dbReference type="EMBL" id="MFD1588453.1"/>
    </source>
</evidence>
<feature type="transmembrane region" description="Helical" evidence="1">
    <location>
        <begin position="20"/>
        <end position="39"/>
    </location>
</feature>
<keyword evidence="3" id="KW-1185">Reference proteome</keyword>
<name>A0ABD6CF80_9EURY</name>
<dbReference type="RefSeq" id="WP_247382145.1">
    <property type="nucleotide sequence ID" value="NZ_JALLGV010000014.1"/>
</dbReference>
<keyword evidence="1" id="KW-0472">Membrane</keyword>
<dbReference type="Proteomes" id="UP001597119">
    <property type="component" value="Unassembled WGS sequence"/>
</dbReference>
<proteinExistence type="predicted"/>
<dbReference type="AlphaFoldDB" id="A0ABD6CF80"/>
<organism evidence="2 3">
    <name type="scientific">Halorientalis brevis</name>
    <dbReference type="NCBI Taxonomy" id="1126241"/>
    <lineage>
        <taxon>Archaea</taxon>
        <taxon>Methanobacteriati</taxon>
        <taxon>Methanobacteriota</taxon>
        <taxon>Stenosarchaea group</taxon>
        <taxon>Halobacteria</taxon>
        <taxon>Halobacteriales</taxon>
        <taxon>Haloarculaceae</taxon>
        <taxon>Halorientalis</taxon>
    </lineage>
</organism>
<dbReference type="EMBL" id="JBHUDJ010000012">
    <property type="protein sequence ID" value="MFD1588453.1"/>
    <property type="molecule type" value="Genomic_DNA"/>
</dbReference>
<reference evidence="2 3" key="1">
    <citation type="journal article" date="2019" name="Int. J. Syst. Evol. Microbiol.">
        <title>The Global Catalogue of Microorganisms (GCM) 10K type strain sequencing project: providing services to taxonomists for standard genome sequencing and annotation.</title>
        <authorList>
            <consortium name="The Broad Institute Genomics Platform"/>
            <consortium name="The Broad Institute Genome Sequencing Center for Infectious Disease"/>
            <person name="Wu L."/>
            <person name="Ma J."/>
        </authorList>
    </citation>
    <scope>NUCLEOTIDE SEQUENCE [LARGE SCALE GENOMIC DNA]</scope>
    <source>
        <strain evidence="2 3">CGMCC 1.12125</strain>
    </source>
</reference>
<protein>
    <submittedName>
        <fullName evidence="2">Uncharacterized protein</fullName>
    </submittedName>
</protein>
<evidence type="ECO:0000313" key="3">
    <source>
        <dbReference type="Proteomes" id="UP001597119"/>
    </source>
</evidence>
<sequence>MSRDAAIETRMEWMRSENRFAVFVALLGVTAFIFGYEAWQAFAGAPFESHLWRSSSVATSA</sequence>
<keyword evidence="1" id="KW-0812">Transmembrane</keyword>